<gene>
    <name evidence="2" type="ORF">BCR37DRAFT_395303</name>
</gene>
<evidence type="ECO:0000313" key="2">
    <source>
        <dbReference type="EMBL" id="ORY76372.1"/>
    </source>
</evidence>
<reference evidence="2 3" key="1">
    <citation type="submission" date="2016-07" db="EMBL/GenBank/DDBJ databases">
        <title>Pervasive Adenine N6-methylation of Active Genes in Fungi.</title>
        <authorList>
            <consortium name="DOE Joint Genome Institute"/>
            <person name="Mondo S.J."/>
            <person name="Dannebaum R.O."/>
            <person name="Kuo R.C."/>
            <person name="Labutti K."/>
            <person name="Haridas S."/>
            <person name="Kuo A."/>
            <person name="Salamov A."/>
            <person name="Ahrendt S.R."/>
            <person name="Lipzen A."/>
            <person name="Sullivan W."/>
            <person name="Andreopoulos W.B."/>
            <person name="Clum A."/>
            <person name="Lindquist E."/>
            <person name="Daum C."/>
            <person name="Ramamoorthy G.K."/>
            <person name="Gryganskyi A."/>
            <person name="Culley D."/>
            <person name="Magnuson J.K."/>
            <person name="James T.Y."/>
            <person name="O'Malley M.A."/>
            <person name="Stajich J.E."/>
            <person name="Spatafora J.W."/>
            <person name="Visel A."/>
            <person name="Grigoriev I.V."/>
        </authorList>
    </citation>
    <scope>NUCLEOTIDE SEQUENCE [LARGE SCALE GENOMIC DNA]</scope>
    <source>
        <strain evidence="2 3">12-1054</strain>
    </source>
</reference>
<dbReference type="Proteomes" id="UP000193685">
    <property type="component" value="Unassembled WGS sequence"/>
</dbReference>
<keyword evidence="1" id="KW-0732">Signal</keyword>
<keyword evidence="3" id="KW-1185">Reference proteome</keyword>
<proteinExistence type="predicted"/>
<accession>A0A1Y2EXN0</accession>
<comment type="caution">
    <text evidence="2">The sequence shown here is derived from an EMBL/GenBank/DDBJ whole genome shotgun (WGS) entry which is preliminary data.</text>
</comment>
<evidence type="ECO:0000313" key="3">
    <source>
        <dbReference type="Proteomes" id="UP000193685"/>
    </source>
</evidence>
<name>A0A1Y2EXN0_PROLT</name>
<sequence>MKGVVCFALVSRLLWAFVIGADTDAAAGAPVLNNSLVKRDTLKDTFRRHCTMWWLVVKDPPPTDPEACPYDCKQRNRKFDVLPQELYPAAPKVLHLKDIKGHGGYEICYLVPMTQLCPNGGGWGQNWFHVQYNGAKYGVACSKDRAHTPHRAPHTAKVQVAWRNYHQSWFKEPPVCRRVLIVFK</sequence>
<feature type="chain" id="PRO_5011965776" description="Secreted protein" evidence="1">
    <location>
        <begin position="21"/>
        <end position="184"/>
    </location>
</feature>
<dbReference type="RefSeq" id="XP_040722635.1">
    <property type="nucleotide sequence ID" value="XM_040871609.1"/>
</dbReference>
<dbReference type="EMBL" id="MCFI01000023">
    <property type="protein sequence ID" value="ORY76372.1"/>
    <property type="molecule type" value="Genomic_DNA"/>
</dbReference>
<dbReference type="AlphaFoldDB" id="A0A1Y2EXN0"/>
<evidence type="ECO:0000256" key="1">
    <source>
        <dbReference type="SAM" id="SignalP"/>
    </source>
</evidence>
<dbReference type="GeneID" id="63788208"/>
<evidence type="ECO:0008006" key="4">
    <source>
        <dbReference type="Google" id="ProtNLM"/>
    </source>
</evidence>
<feature type="signal peptide" evidence="1">
    <location>
        <begin position="1"/>
        <end position="20"/>
    </location>
</feature>
<organism evidence="2 3">
    <name type="scientific">Protomyces lactucae-debilis</name>
    <dbReference type="NCBI Taxonomy" id="2754530"/>
    <lineage>
        <taxon>Eukaryota</taxon>
        <taxon>Fungi</taxon>
        <taxon>Dikarya</taxon>
        <taxon>Ascomycota</taxon>
        <taxon>Taphrinomycotina</taxon>
        <taxon>Taphrinomycetes</taxon>
        <taxon>Taphrinales</taxon>
        <taxon>Protomycetaceae</taxon>
        <taxon>Protomyces</taxon>
    </lineage>
</organism>
<protein>
    <recommendedName>
        <fullName evidence="4">Secreted protein</fullName>
    </recommendedName>
</protein>